<dbReference type="SUPFAM" id="SSF53335">
    <property type="entry name" value="S-adenosyl-L-methionine-dependent methyltransferases"/>
    <property type="match status" value="1"/>
</dbReference>
<dbReference type="InterPro" id="IPR029063">
    <property type="entry name" value="SAM-dependent_MTases_sf"/>
</dbReference>
<dbReference type="Gene3D" id="3.40.50.150">
    <property type="entry name" value="Vaccinia Virus protein VP39"/>
    <property type="match status" value="1"/>
</dbReference>
<sequence>MIHRIKALVKRLRHRLDFLSSNYNVSNTQFWTRENVTSHRSFKTRQESLDYLHWRNSKYLFIEKLMPLSGHDGLRILDYGCGPGHDAVGFAEFSTPLEVIGVDISASSLAEAGKRLKLHDASCVRLMKIEDNTAALPFPDSHFDLIHSAGVLHHTPNIMEILRELRRVMKPNGRMRVMVYNYDSVWVHLYVAWYLQVNSGIDSHLSLADAFRRSADGIHCPIGRCYRPAEFMGLCESCGFTTEFMGSAVSTLEMIHLPQRPRAIADLNLAPEHRDFLRELTFDAHGLPMINGHYAGIDGVFELRLKG</sequence>
<dbReference type="InterPro" id="IPR025714">
    <property type="entry name" value="Methyltranfer_dom"/>
</dbReference>
<dbReference type="PANTHER" id="PTHR43591:SF24">
    <property type="entry name" value="2-METHOXY-6-POLYPRENYL-1,4-BENZOQUINOL METHYLASE, MITOCHONDRIAL"/>
    <property type="match status" value="1"/>
</dbReference>
<dbReference type="Pfam" id="PF13847">
    <property type="entry name" value="Methyltransf_31"/>
    <property type="match status" value="1"/>
</dbReference>
<proteinExistence type="predicted"/>
<dbReference type="Proteomes" id="UP000233256">
    <property type="component" value="Unassembled WGS sequence"/>
</dbReference>
<accession>A0A2N1PLK3</accession>
<comment type="caution">
    <text evidence="2">The sequence shown here is derived from an EMBL/GenBank/DDBJ whole genome shotgun (WGS) entry which is preliminary data.</text>
</comment>
<gene>
    <name evidence="2" type="ORF">CVV64_15530</name>
</gene>
<evidence type="ECO:0000259" key="1">
    <source>
        <dbReference type="Pfam" id="PF13847"/>
    </source>
</evidence>
<dbReference type="CDD" id="cd02440">
    <property type="entry name" value="AdoMet_MTases"/>
    <property type="match status" value="1"/>
</dbReference>
<dbReference type="EMBL" id="PGXC01000023">
    <property type="protein sequence ID" value="PKK89216.1"/>
    <property type="molecule type" value="Genomic_DNA"/>
</dbReference>
<dbReference type="GO" id="GO:0008168">
    <property type="term" value="F:methyltransferase activity"/>
    <property type="evidence" value="ECO:0007669"/>
    <property type="project" value="TreeGrafter"/>
</dbReference>
<dbReference type="AlphaFoldDB" id="A0A2N1PLK3"/>
<feature type="domain" description="Methyltransferase" evidence="1">
    <location>
        <begin position="71"/>
        <end position="179"/>
    </location>
</feature>
<evidence type="ECO:0000313" key="3">
    <source>
        <dbReference type="Proteomes" id="UP000233256"/>
    </source>
</evidence>
<protein>
    <recommendedName>
        <fullName evidence="1">Methyltransferase domain-containing protein</fullName>
    </recommendedName>
</protein>
<reference evidence="2 3" key="1">
    <citation type="journal article" date="2017" name="ISME J.">
        <title>Potential for microbial H2 and metal transformations associated with novel bacteria and archaea in deep terrestrial subsurface sediments.</title>
        <authorList>
            <person name="Hernsdorf A.W."/>
            <person name="Amano Y."/>
            <person name="Miyakawa K."/>
            <person name="Ise K."/>
            <person name="Suzuki Y."/>
            <person name="Anantharaman K."/>
            <person name="Probst A."/>
            <person name="Burstein D."/>
            <person name="Thomas B.C."/>
            <person name="Banfield J.F."/>
        </authorList>
    </citation>
    <scope>NUCLEOTIDE SEQUENCE [LARGE SCALE GENOMIC DNA]</scope>
    <source>
        <strain evidence="2">HGW-Wallbacteria-1</strain>
    </source>
</reference>
<dbReference type="PANTHER" id="PTHR43591">
    <property type="entry name" value="METHYLTRANSFERASE"/>
    <property type="match status" value="1"/>
</dbReference>
<name>A0A2N1PLK3_9BACT</name>
<evidence type="ECO:0000313" key="2">
    <source>
        <dbReference type="EMBL" id="PKK89216.1"/>
    </source>
</evidence>
<organism evidence="2 3">
    <name type="scientific">Candidatus Wallbacteria bacterium HGW-Wallbacteria-1</name>
    <dbReference type="NCBI Taxonomy" id="2013854"/>
    <lineage>
        <taxon>Bacteria</taxon>
        <taxon>Candidatus Walliibacteriota</taxon>
    </lineage>
</organism>